<proteinExistence type="predicted"/>
<sequence length="185" mass="20864">MSHSNKVHSQGNVPFSWENQPGISKVIYKEECPKDEDDQQQHGFKLPLPPCPSDSPKVLGQVVDLQIPLPPCPFQPHMTRSSSSSRKGLRRHNNQEDPFLAAYKECTKSSKSANRQSNLSKNSKKGGDDHHESRGIGKSTSFMFSCKKSCGVKEDNLIRLSHQVSPPVVRESYYWREDGRKGMLE</sequence>
<evidence type="ECO:0000313" key="3">
    <source>
        <dbReference type="Proteomes" id="UP000195402"/>
    </source>
</evidence>
<dbReference type="AlphaFoldDB" id="A0A200PSL2"/>
<name>A0A200PSL2_MACCD</name>
<feature type="region of interest" description="Disordered" evidence="1">
    <location>
        <begin position="26"/>
        <end position="57"/>
    </location>
</feature>
<dbReference type="OMA" id="GIFNFSC"/>
<keyword evidence="3" id="KW-1185">Reference proteome</keyword>
<dbReference type="EMBL" id="MVGT01004167">
    <property type="protein sequence ID" value="OVA01175.1"/>
    <property type="molecule type" value="Genomic_DNA"/>
</dbReference>
<reference evidence="2 3" key="1">
    <citation type="journal article" date="2017" name="Mol. Plant">
        <title>The Genome of Medicinal Plant Macleaya cordata Provides New Insights into Benzylisoquinoline Alkaloids Metabolism.</title>
        <authorList>
            <person name="Liu X."/>
            <person name="Liu Y."/>
            <person name="Huang P."/>
            <person name="Ma Y."/>
            <person name="Qing Z."/>
            <person name="Tang Q."/>
            <person name="Cao H."/>
            <person name="Cheng P."/>
            <person name="Zheng Y."/>
            <person name="Yuan Z."/>
            <person name="Zhou Y."/>
            <person name="Liu J."/>
            <person name="Tang Z."/>
            <person name="Zhuo Y."/>
            <person name="Zhang Y."/>
            <person name="Yu L."/>
            <person name="Huang J."/>
            <person name="Yang P."/>
            <person name="Peng Q."/>
            <person name="Zhang J."/>
            <person name="Jiang W."/>
            <person name="Zhang Z."/>
            <person name="Lin K."/>
            <person name="Ro D.K."/>
            <person name="Chen X."/>
            <person name="Xiong X."/>
            <person name="Shang Y."/>
            <person name="Huang S."/>
            <person name="Zeng J."/>
        </authorList>
    </citation>
    <scope>NUCLEOTIDE SEQUENCE [LARGE SCALE GENOMIC DNA]</scope>
    <source>
        <strain evidence="3">cv. BLH2017</strain>
        <tissue evidence="2">Root</tissue>
    </source>
</reference>
<feature type="compositionally biased region" description="Basic and acidic residues" evidence="1">
    <location>
        <begin position="125"/>
        <end position="135"/>
    </location>
</feature>
<feature type="compositionally biased region" description="Polar residues" evidence="1">
    <location>
        <begin position="109"/>
        <end position="121"/>
    </location>
</feature>
<dbReference type="PANTHER" id="PTHR33696:SF3">
    <property type="entry name" value="FLZ-TYPE DOMAIN-CONTAINING PROTEIN"/>
    <property type="match status" value="1"/>
</dbReference>
<accession>A0A200PSL2</accession>
<dbReference type="InParanoid" id="A0A200PSL2"/>
<comment type="caution">
    <text evidence="2">The sequence shown here is derived from an EMBL/GenBank/DDBJ whole genome shotgun (WGS) entry which is preliminary data.</text>
</comment>
<dbReference type="OrthoDB" id="745459at2759"/>
<evidence type="ECO:0000256" key="1">
    <source>
        <dbReference type="SAM" id="MobiDB-lite"/>
    </source>
</evidence>
<feature type="region of interest" description="Disordered" evidence="1">
    <location>
        <begin position="70"/>
        <end position="137"/>
    </location>
</feature>
<protein>
    <submittedName>
        <fullName evidence="2">Uncharacterized protein</fullName>
    </submittedName>
</protein>
<feature type="region of interest" description="Disordered" evidence="1">
    <location>
        <begin position="1"/>
        <end position="20"/>
    </location>
</feature>
<organism evidence="2 3">
    <name type="scientific">Macleaya cordata</name>
    <name type="common">Five-seeded plume-poppy</name>
    <name type="synonym">Bocconia cordata</name>
    <dbReference type="NCBI Taxonomy" id="56857"/>
    <lineage>
        <taxon>Eukaryota</taxon>
        <taxon>Viridiplantae</taxon>
        <taxon>Streptophyta</taxon>
        <taxon>Embryophyta</taxon>
        <taxon>Tracheophyta</taxon>
        <taxon>Spermatophyta</taxon>
        <taxon>Magnoliopsida</taxon>
        <taxon>Ranunculales</taxon>
        <taxon>Papaveraceae</taxon>
        <taxon>Papaveroideae</taxon>
        <taxon>Macleaya</taxon>
    </lineage>
</organism>
<dbReference type="Proteomes" id="UP000195402">
    <property type="component" value="Unassembled WGS sequence"/>
</dbReference>
<evidence type="ECO:0000313" key="2">
    <source>
        <dbReference type="EMBL" id="OVA01175.1"/>
    </source>
</evidence>
<dbReference type="PANTHER" id="PTHR33696">
    <property type="entry name" value="T22J18.15-RELATED"/>
    <property type="match status" value="1"/>
</dbReference>
<gene>
    <name evidence="2" type="ORF">BVC80_8887g5</name>
</gene>